<sequence length="237" mass="26178">MSYNRNQSQRQNPTDLPGFQIREDNTATPPCRYPSNQNNQFVLQPASTASNSTGLPGNPLVREAGGFWHPNEAPVLAGQENATVSPALGTTFSIPQWINANTAPGAVTNVNALTPNQHQAARNTLYYPQGQPVQVYQTAYGYQAHGNWHAEQLRQFIQQREQRPVPDVMPFFTANNIMRADEQYRGTGLGIRGTAWPTPATGINMHAGTIATAQQNGMHIRTIDRNGNVVFIWQGRQ</sequence>
<name>A0A8H4SR49_9HYPO</name>
<keyword evidence="3" id="KW-1185">Reference proteome</keyword>
<gene>
    <name evidence="2" type="ORF">FSARC_14745</name>
</gene>
<feature type="compositionally biased region" description="Polar residues" evidence="1">
    <location>
        <begin position="1"/>
        <end position="14"/>
    </location>
</feature>
<evidence type="ECO:0000313" key="3">
    <source>
        <dbReference type="Proteomes" id="UP000622797"/>
    </source>
</evidence>
<dbReference type="OrthoDB" id="5081596at2759"/>
<protein>
    <submittedName>
        <fullName evidence="2">Uncharacterized protein</fullName>
    </submittedName>
</protein>
<comment type="caution">
    <text evidence="2">The sequence shown here is derived from an EMBL/GenBank/DDBJ whole genome shotgun (WGS) entry which is preliminary data.</text>
</comment>
<evidence type="ECO:0000256" key="1">
    <source>
        <dbReference type="SAM" id="MobiDB-lite"/>
    </source>
</evidence>
<reference evidence="2" key="1">
    <citation type="journal article" date="2020" name="BMC Genomics">
        <title>Correction to: Identification and distribution of gene clusters required for synthesis of sphingolipid metabolism inhibitors in diverse species of the filamentous fungus Fusarium.</title>
        <authorList>
            <person name="Kim H.S."/>
            <person name="Lohmar J.M."/>
            <person name="Busman M."/>
            <person name="Brown D.W."/>
            <person name="Naumann T.A."/>
            <person name="Divon H.H."/>
            <person name="Lysoe E."/>
            <person name="Uhlig S."/>
            <person name="Proctor R.H."/>
        </authorList>
    </citation>
    <scope>NUCLEOTIDE SEQUENCE</scope>
    <source>
        <strain evidence="2">NRRL 20472</strain>
    </source>
</reference>
<organism evidence="2 3">
    <name type="scientific">Fusarium sarcochroum</name>
    <dbReference type="NCBI Taxonomy" id="1208366"/>
    <lineage>
        <taxon>Eukaryota</taxon>
        <taxon>Fungi</taxon>
        <taxon>Dikarya</taxon>
        <taxon>Ascomycota</taxon>
        <taxon>Pezizomycotina</taxon>
        <taxon>Sordariomycetes</taxon>
        <taxon>Hypocreomycetidae</taxon>
        <taxon>Hypocreales</taxon>
        <taxon>Nectriaceae</taxon>
        <taxon>Fusarium</taxon>
        <taxon>Fusarium lateritium species complex</taxon>
    </lineage>
</organism>
<feature type="region of interest" description="Disordered" evidence="1">
    <location>
        <begin position="1"/>
        <end position="38"/>
    </location>
</feature>
<reference evidence="2" key="2">
    <citation type="submission" date="2020-05" db="EMBL/GenBank/DDBJ databases">
        <authorList>
            <person name="Kim H.-S."/>
            <person name="Proctor R.H."/>
            <person name="Brown D.W."/>
        </authorList>
    </citation>
    <scope>NUCLEOTIDE SEQUENCE</scope>
    <source>
        <strain evidence="2">NRRL 20472</strain>
    </source>
</reference>
<dbReference type="EMBL" id="JABEXW010001381">
    <property type="protein sequence ID" value="KAF4944155.1"/>
    <property type="molecule type" value="Genomic_DNA"/>
</dbReference>
<evidence type="ECO:0000313" key="2">
    <source>
        <dbReference type="EMBL" id="KAF4944155.1"/>
    </source>
</evidence>
<dbReference type="AlphaFoldDB" id="A0A8H4SR49"/>
<accession>A0A8H4SR49</accession>
<proteinExistence type="predicted"/>
<dbReference type="Proteomes" id="UP000622797">
    <property type="component" value="Unassembled WGS sequence"/>
</dbReference>